<name>A0ABW9USQ9_CHLPH</name>
<dbReference type="RefSeq" id="WP_160460341.1">
    <property type="nucleotide sequence ID" value="NZ_WUBZ01000061.1"/>
</dbReference>
<dbReference type="EMBL" id="WUBZ01000061">
    <property type="protein sequence ID" value="MWV55185.1"/>
    <property type="molecule type" value="Genomic_DNA"/>
</dbReference>
<evidence type="ECO:0008006" key="3">
    <source>
        <dbReference type="Google" id="ProtNLM"/>
    </source>
</evidence>
<accession>A0ABW9USQ9</accession>
<evidence type="ECO:0000313" key="1">
    <source>
        <dbReference type="EMBL" id="MWV55185.1"/>
    </source>
</evidence>
<organism evidence="1 2">
    <name type="scientific">Chlorobium phaeovibrioides</name>
    <dbReference type="NCBI Taxonomy" id="1094"/>
    <lineage>
        <taxon>Bacteria</taxon>
        <taxon>Pseudomonadati</taxon>
        <taxon>Chlorobiota</taxon>
        <taxon>Chlorobiia</taxon>
        <taxon>Chlorobiales</taxon>
        <taxon>Chlorobiaceae</taxon>
        <taxon>Chlorobium/Pelodictyon group</taxon>
        <taxon>Chlorobium</taxon>
    </lineage>
</organism>
<comment type="caution">
    <text evidence="1">The sequence shown here is derived from an EMBL/GenBank/DDBJ whole genome shotgun (WGS) entry which is preliminary data.</text>
</comment>
<protein>
    <recommendedName>
        <fullName evidence="3">GIY-YIG nuclease family protein</fullName>
    </recommendedName>
</protein>
<keyword evidence="2" id="KW-1185">Reference proteome</keyword>
<evidence type="ECO:0000313" key="2">
    <source>
        <dbReference type="Proteomes" id="UP000489351"/>
    </source>
</evidence>
<sequence length="194" mass="22486">MSRMPGEIDALWNGPFSWPDYEEQNGLPGTPRCPGVYLQTFEYLSGYMIYGAGITRRTVITRFKEHSRSFMNGEYTILDPSEAERGVRKEIWHGWGYARTHRDLFEANKLEFQQAARQMLARLRIFVADVGTEDRVLERIEASIMNMLYRQPSPYCDIPDRGMKLTPRRPDEPGMLMISHSRVTIHGLPTNLEI</sequence>
<proteinExistence type="predicted"/>
<reference evidence="1 2" key="1">
    <citation type="submission" date="2019-11" db="EMBL/GenBank/DDBJ databases">
        <title>Green- and brown-colored morphotypes of Chlorobia in the stratified aquatic ecosystems of Kandalaksha Gulf (White Sea): A model for study of the accessory genome evolution.</title>
        <authorList>
            <person name="Grouzdev D.S."/>
        </authorList>
    </citation>
    <scope>NUCLEOTIDE SEQUENCE [LARGE SCALE GENOMIC DNA]</scope>
    <source>
        <strain evidence="1 2">ZM</strain>
    </source>
</reference>
<gene>
    <name evidence="1" type="ORF">GJ685_08990</name>
</gene>
<dbReference type="Proteomes" id="UP000489351">
    <property type="component" value="Unassembled WGS sequence"/>
</dbReference>